<comment type="caution">
    <text evidence="4">The sequence shown here is derived from an EMBL/GenBank/DDBJ whole genome shotgun (WGS) entry which is preliminary data.</text>
</comment>
<dbReference type="SUPFAM" id="SSF141678">
    <property type="entry name" value="MAL13P1.257-like"/>
    <property type="match status" value="1"/>
</dbReference>
<gene>
    <name evidence="4" type="ORF">ACAOBT_LOCUS21416</name>
</gene>
<organism evidence="4 5">
    <name type="scientific">Acanthoscelides obtectus</name>
    <name type="common">Bean weevil</name>
    <name type="synonym">Bruchus obtectus</name>
    <dbReference type="NCBI Taxonomy" id="200917"/>
    <lineage>
        <taxon>Eukaryota</taxon>
        <taxon>Metazoa</taxon>
        <taxon>Ecdysozoa</taxon>
        <taxon>Arthropoda</taxon>
        <taxon>Hexapoda</taxon>
        <taxon>Insecta</taxon>
        <taxon>Pterygota</taxon>
        <taxon>Neoptera</taxon>
        <taxon>Endopterygota</taxon>
        <taxon>Coleoptera</taxon>
        <taxon>Polyphaga</taxon>
        <taxon>Cucujiformia</taxon>
        <taxon>Chrysomeloidea</taxon>
        <taxon>Chrysomelidae</taxon>
        <taxon>Bruchinae</taxon>
        <taxon>Bruchini</taxon>
        <taxon>Acanthoscelides</taxon>
    </lineage>
</organism>
<name>A0A9P0PNV6_ACAOB</name>
<dbReference type="EMBL" id="CAKOFQ010007168">
    <property type="protein sequence ID" value="CAH1993253.1"/>
    <property type="molecule type" value="Genomic_DNA"/>
</dbReference>
<evidence type="ECO:0000256" key="1">
    <source>
        <dbReference type="ARBA" id="ARBA00007818"/>
    </source>
</evidence>
<dbReference type="PANTHER" id="PTHR12857">
    <property type="entry name" value="CXXC MOTIF CONTAINING ZINC BINDING PROTEIN"/>
    <property type="match status" value="1"/>
</dbReference>
<dbReference type="OrthoDB" id="10248838at2759"/>
<evidence type="ECO:0000313" key="4">
    <source>
        <dbReference type="EMBL" id="CAH1993253.1"/>
    </source>
</evidence>
<proteinExistence type="inferred from homology"/>
<evidence type="ECO:0000313" key="5">
    <source>
        <dbReference type="Proteomes" id="UP001152888"/>
    </source>
</evidence>
<reference evidence="4" key="1">
    <citation type="submission" date="2022-03" db="EMBL/GenBank/DDBJ databases">
        <authorList>
            <person name="Sayadi A."/>
        </authorList>
    </citation>
    <scope>NUCLEOTIDE SEQUENCE</scope>
</reference>
<dbReference type="GO" id="GO:0008270">
    <property type="term" value="F:zinc ion binding"/>
    <property type="evidence" value="ECO:0007669"/>
    <property type="project" value="TreeGrafter"/>
</dbReference>
<comment type="similarity">
    <text evidence="1">Belongs to the UPF0587 family.</text>
</comment>
<protein>
    <submittedName>
        <fullName evidence="4">Uncharacterized protein</fullName>
    </submittedName>
</protein>
<accession>A0A9P0PNV6</accession>
<dbReference type="PANTHER" id="PTHR12857:SF0">
    <property type="entry name" value="CXXC MOTIF CONTAINING ZINC BINDING PROTEIN"/>
    <property type="match status" value="1"/>
</dbReference>
<dbReference type="InterPro" id="IPR008584">
    <property type="entry name" value="CXXC_Zn-binding_euk"/>
</dbReference>
<keyword evidence="5" id="KW-1185">Reference proteome</keyword>
<dbReference type="Pfam" id="PF05907">
    <property type="entry name" value="CXXC_Zn-b_euk"/>
    <property type="match status" value="1"/>
</dbReference>
<dbReference type="AlphaFoldDB" id="A0A9P0PNV6"/>
<keyword evidence="3" id="KW-0862">Zinc</keyword>
<sequence length="160" mass="18159">MVKITLRIQATLEGIQQLETNHPNYNFLLKLKCTSCGEITEKWQDICESLKYPGKTGRSENNYIAKCKLCGRENSIDIIPDSNAPYTNDDQGKFKPIVSFDCRGLEPVEFTPGEGWTIVAESGQIFENVDLTEKEWVEYDTKSQQSVGVFDFESGFMIVK</sequence>
<evidence type="ECO:0000256" key="2">
    <source>
        <dbReference type="ARBA" id="ARBA00022723"/>
    </source>
</evidence>
<dbReference type="Proteomes" id="UP001152888">
    <property type="component" value="Unassembled WGS sequence"/>
</dbReference>
<keyword evidence="2" id="KW-0479">Metal-binding</keyword>
<evidence type="ECO:0000256" key="3">
    <source>
        <dbReference type="ARBA" id="ARBA00022833"/>
    </source>
</evidence>